<dbReference type="EMBL" id="JAASRM010000001">
    <property type="protein sequence ID" value="NIK90077.1"/>
    <property type="molecule type" value="Genomic_DNA"/>
</dbReference>
<evidence type="ECO:0000313" key="4">
    <source>
        <dbReference type="Proteomes" id="UP000570514"/>
    </source>
</evidence>
<dbReference type="InterPro" id="IPR057460">
    <property type="entry name" value="CAF17_C"/>
</dbReference>
<dbReference type="NCBIfam" id="TIGR03317">
    <property type="entry name" value="ygfZ_signature"/>
    <property type="match status" value="1"/>
</dbReference>
<dbReference type="PANTHER" id="PTHR22602:SF0">
    <property type="entry name" value="TRANSFERASE CAF17, MITOCHONDRIAL-RELATED"/>
    <property type="match status" value="1"/>
</dbReference>
<accession>A0A846N4R4</accession>
<evidence type="ECO:0000313" key="3">
    <source>
        <dbReference type="EMBL" id="NIK90077.1"/>
    </source>
</evidence>
<dbReference type="InterPro" id="IPR017703">
    <property type="entry name" value="YgfZ/GCV_T_CS"/>
</dbReference>
<dbReference type="InterPro" id="IPR045179">
    <property type="entry name" value="YgfZ/GcvT"/>
</dbReference>
<feature type="domain" description="CAF17 C-terminal" evidence="2">
    <location>
        <begin position="184"/>
        <end position="252"/>
    </location>
</feature>
<dbReference type="Gene3D" id="3.30.1360.120">
    <property type="entry name" value="Probable tRNA modification gtpase trme, domain 1"/>
    <property type="match status" value="2"/>
</dbReference>
<comment type="caution">
    <text evidence="3">The sequence shown here is derived from an EMBL/GenBank/DDBJ whole genome shotgun (WGS) entry which is preliminary data.</text>
</comment>
<dbReference type="Pfam" id="PF25455">
    <property type="entry name" value="Beta-barrel_CAF17_C"/>
    <property type="match status" value="1"/>
</dbReference>
<protein>
    <recommendedName>
        <fullName evidence="2">CAF17 C-terminal domain-containing protein</fullName>
    </recommendedName>
</protein>
<dbReference type="PANTHER" id="PTHR22602">
    <property type="entry name" value="TRANSFERASE CAF17, MITOCHONDRIAL-RELATED"/>
    <property type="match status" value="1"/>
</dbReference>
<evidence type="ECO:0000256" key="1">
    <source>
        <dbReference type="ARBA" id="ARBA00022946"/>
    </source>
</evidence>
<gene>
    <name evidence="3" type="ORF">FHS83_003395</name>
</gene>
<dbReference type="InterPro" id="IPR027266">
    <property type="entry name" value="TrmE/GcvT-like"/>
</dbReference>
<keyword evidence="4" id="KW-1185">Reference proteome</keyword>
<dbReference type="GO" id="GO:0016226">
    <property type="term" value="P:iron-sulfur cluster assembly"/>
    <property type="evidence" value="ECO:0007669"/>
    <property type="project" value="TreeGrafter"/>
</dbReference>
<reference evidence="3 4" key="1">
    <citation type="submission" date="2020-03" db="EMBL/GenBank/DDBJ databases">
        <title>Genomic Encyclopedia of Type Strains, Phase IV (KMG-IV): sequencing the most valuable type-strain genomes for metagenomic binning, comparative biology and taxonomic classification.</title>
        <authorList>
            <person name="Goeker M."/>
        </authorList>
    </citation>
    <scope>NUCLEOTIDE SEQUENCE [LARGE SCALE GENOMIC DNA]</scope>
    <source>
        <strain evidence="3 4">DSM 19867</strain>
    </source>
</reference>
<evidence type="ECO:0000259" key="2">
    <source>
        <dbReference type="Pfam" id="PF25455"/>
    </source>
</evidence>
<dbReference type="AlphaFoldDB" id="A0A846N4R4"/>
<organism evidence="3 4">
    <name type="scientific">Rhizomicrobium palustre</name>
    <dbReference type="NCBI Taxonomy" id="189966"/>
    <lineage>
        <taxon>Bacteria</taxon>
        <taxon>Pseudomonadati</taxon>
        <taxon>Pseudomonadota</taxon>
        <taxon>Alphaproteobacteria</taxon>
        <taxon>Micropepsales</taxon>
        <taxon>Micropepsaceae</taxon>
        <taxon>Rhizomicrobium</taxon>
    </lineage>
</organism>
<dbReference type="PIRSF" id="PIRSF006487">
    <property type="entry name" value="GcvT"/>
    <property type="match status" value="1"/>
</dbReference>
<proteinExistence type="predicted"/>
<sequence length="253" mass="27110">MTQTLSERAVIALTGPEAKSFLQGLVTNDVTKVAPDHPAYAALLTPQGKILFDFLVFASDDGLFLDCRKSVREALIKRLSMYKLRAQVEISPRDDLAVVLEGAADPRHPGLPPRGIAAITGTPADEAYLARRLELGIPEGDDFGSGALFALDAGFDELHGVAFDKGCYIGQELTARMKHRGTDRKRLLLATALEGALSQNTPVTSGDMALGDIISVYGAKGFALIRLDRLAEAKEPLVAAGLAVILTKQDWLV</sequence>
<name>A0A846N4R4_9PROT</name>
<dbReference type="SUPFAM" id="SSF103025">
    <property type="entry name" value="Folate-binding domain"/>
    <property type="match status" value="1"/>
</dbReference>
<dbReference type="Proteomes" id="UP000570514">
    <property type="component" value="Unassembled WGS sequence"/>
</dbReference>
<keyword evidence="1" id="KW-0809">Transit peptide</keyword>